<evidence type="ECO:0000256" key="5">
    <source>
        <dbReference type="ARBA" id="ARBA00023136"/>
    </source>
</evidence>
<evidence type="ECO:0000256" key="2">
    <source>
        <dbReference type="ARBA" id="ARBA00022475"/>
    </source>
</evidence>
<dbReference type="EMBL" id="LQWZ01000035">
    <property type="protein sequence ID" value="OAH53597.1"/>
    <property type="molecule type" value="Genomic_DNA"/>
</dbReference>
<evidence type="ECO:0000313" key="8">
    <source>
        <dbReference type="Proteomes" id="UP000077271"/>
    </source>
</evidence>
<feature type="transmembrane region" description="Helical" evidence="6">
    <location>
        <begin position="71"/>
        <end position="93"/>
    </location>
</feature>
<comment type="caution">
    <text evidence="7">The sequence shown here is derived from an EMBL/GenBank/DDBJ whole genome shotgun (WGS) entry which is preliminary data.</text>
</comment>
<evidence type="ECO:0000256" key="3">
    <source>
        <dbReference type="ARBA" id="ARBA00022692"/>
    </source>
</evidence>
<evidence type="ECO:0000313" key="7">
    <source>
        <dbReference type="EMBL" id="OAH53597.1"/>
    </source>
</evidence>
<evidence type="ECO:0000256" key="6">
    <source>
        <dbReference type="SAM" id="Phobius"/>
    </source>
</evidence>
<evidence type="ECO:0000256" key="1">
    <source>
        <dbReference type="ARBA" id="ARBA00004651"/>
    </source>
</evidence>
<protein>
    <recommendedName>
        <fullName evidence="9">Cytochrome c oxidase assembly factor CtaG</fullName>
    </recommendedName>
</protein>
<dbReference type="OrthoDB" id="128422at2"/>
<keyword evidence="4 6" id="KW-1133">Transmembrane helix</keyword>
<dbReference type="Pfam" id="PF09678">
    <property type="entry name" value="Caa3_CtaG"/>
    <property type="match status" value="1"/>
</dbReference>
<dbReference type="InterPro" id="IPR019108">
    <property type="entry name" value="Caa3_assmbl_CtaG-rel"/>
</dbReference>
<keyword evidence="5 6" id="KW-0472">Membrane</keyword>
<comment type="subcellular location">
    <subcellularLocation>
        <location evidence="1">Cell membrane</location>
        <topology evidence="1">Multi-pass membrane protein</topology>
    </subcellularLocation>
</comment>
<dbReference type="Proteomes" id="UP000077271">
    <property type="component" value="Unassembled WGS sequence"/>
</dbReference>
<feature type="transmembrane region" description="Helical" evidence="6">
    <location>
        <begin position="113"/>
        <end position="133"/>
    </location>
</feature>
<organism evidence="7 8">
    <name type="scientific">Domibacillus aminovorans</name>
    <dbReference type="NCBI Taxonomy" id="29332"/>
    <lineage>
        <taxon>Bacteria</taxon>
        <taxon>Bacillati</taxon>
        <taxon>Bacillota</taxon>
        <taxon>Bacilli</taxon>
        <taxon>Bacillales</taxon>
        <taxon>Bacillaceae</taxon>
        <taxon>Domibacillus</taxon>
    </lineage>
</organism>
<feature type="transmembrane region" description="Helical" evidence="6">
    <location>
        <begin position="183"/>
        <end position="203"/>
    </location>
</feature>
<sequence length="289" mass="33424">MFFEILFSGQSLWNPPYLIGVICVAVLYIILMKAFTKTKMYQKQPLLFFFSLFLFYVTIASPLSAMGHLSFSMHMIQMSILYFIIPPVFLLGIPESLFQKVRKISLVRGISKFFLPPMISLIVFAVLFFIYHLPIVLDVILQHSFLHNGYMLLLIALSFSMWWPLASPDPNQRYCKGQRKRYAFLNGMILMPACLLFIFSAFIDGVSNPNLMQLTLELCLPSSSSAQELFPSPFNMKYDQQLAGIFMLGMHKFGLKMTSHFGNKVLDPWEEKECSCVLPSFYHHRFMKH</sequence>
<feature type="transmembrane region" description="Helical" evidence="6">
    <location>
        <begin position="47"/>
        <end position="65"/>
    </location>
</feature>
<dbReference type="AlphaFoldDB" id="A0A177KKE0"/>
<keyword evidence="2" id="KW-1003">Cell membrane</keyword>
<evidence type="ECO:0008006" key="9">
    <source>
        <dbReference type="Google" id="ProtNLM"/>
    </source>
</evidence>
<feature type="transmembrane region" description="Helical" evidence="6">
    <location>
        <begin position="145"/>
        <end position="163"/>
    </location>
</feature>
<name>A0A177KKE0_9BACI</name>
<accession>A0A177KKE0</accession>
<dbReference type="RefSeq" id="WP_018392170.1">
    <property type="nucleotide sequence ID" value="NZ_LQWZ01000035.1"/>
</dbReference>
<keyword evidence="3 6" id="KW-0812">Transmembrane</keyword>
<feature type="transmembrane region" description="Helical" evidence="6">
    <location>
        <begin position="17"/>
        <end position="35"/>
    </location>
</feature>
<proteinExistence type="predicted"/>
<evidence type="ECO:0000256" key="4">
    <source>
        <dbReference type="ARBA" id="ARBA00022989"/>
    </source>
</evidence>
<gene>
    <name evidence="7" type="ORF">AWH48_09940</name>
</gene>
<reference evidence="7 8" key="1">
    <citation type="submission" date="2016-01" db="EMBL/GenBank/DDBJ databases">
        <title>Investigation of taxonomic status of Bacillus aminovorans.</title>
        <authorList>
            <person name="Verma A."/>
            <person name="Pal Y."/>
            <person name="Krishnamurthi S."/>
        </authorList>
    </citation>
    <scope>NUCLEOTIDE SEQUENCE [LARGE SCALE GENOMIC DNA]</scope>
    <source>
        <strain evidence="7 8">DSM 4337</strain>
    </source>
</reference>
<dbReference type="GO" id="GO:0005886">
    <property type="term" value="C:plasma membrane"/>
    <property type="evidence" value="ECO:0007669"/>
    <property type="project" value="UniProtKB-SubCell"/>
</dbReference>